<evidence type="ECO:0000256" key="1">
    <source>
        <dbReference type="ARBA" id="ARBA00010402"/>
    </source>
</evidence>
<feature type="compositionally biased region" description="Low complexity" evidence="2">
    <location>
        <begin position="411"/>
        <end position="425"/>
    </location>
</feature>
<feature type="compositionally biased region" description="Low complexity" evidence="2">
    <location>
        <begin position="12"/>
        <end position="22"/>
    </location>
</feature>
<dbReference type="CDD" id="cd22249">
    <property type="entry name" value="UDM1_RNF168_RNF169-like"/>
    <property type="match status" value="1"/>
</dbReference>
<gene>
    <name evidence="3" type="ORF">AC631_03777</name>
</gene>
<sequence length="464" mass="52577">MGNVPAKEGRSRSSTHSSGTSTLNTDSLATRSGRRNTVSSVFSSNLIDSKKTKRQEEKDKQREIHYLDLIVRFNENVDGGFLAPYGTYKSNLDYDTEVVRRLIINRQLAPFYTPLQDFDDNWSDEELIILLSQLSLHSIETAYSDTEEDDMDDHKIHKSTNFFRRQEQKAKLISLINRIKEIQKSEENRFLEEKLKAKNGGANVSPDIPSKDLLLKLYRNASECPICFLYYPPHLNLSRCCLQPICTECFVQIRRLDPHPPHDDSSNEPGSDSLPHTLISESANCPYCAMPDFGVTYNIPTDICTGINGNKPHSYTLPFESIPEDTAAISTSPGEIKNNDISTVKPTKPRRRSSVAADSPGVITIDMIRPDWEQKLISARNKLARKSATASAIHASNLLINEGQENDSSRRYSSGDNGRRSSNSDYKSVEERMIEEALRLSIQDEEERKRKAEIEEQRKKLESK</sequence>
<evidence type="ECO:0000313" key="4">
    <source>
        <dbReference type="Proteomes" id="UP000054251"/>
    </source>
</evidence>
<name>A0A0V1PWB1_9ASCO</name>
<dbReference type="RefSeq" id="XP_015466552.1">
    <property type="nucleotide sequence ID" value="XM_015612606.1"/>
</dbReference>
<feature type="compositionally biased region" description="Basic and acidic residues" evidence="2">
    <location>
        <begin position="427"/>
        <end position="438"/>
    </location>
</feature>
<dbReference type="OrthoDB" id="21471at2759"/>
<dbReference type="GO" id="GO:0005737">
    <property type="term" value="C:cytoplasm"/>
    <property type="evidence" value="ECO:0007669"/>
    <property type="project" value="TreeGrafter"/>
</dbReference>
<evidence type="ECO:0000313" key="3">
    <source>
        <dbReference type="EMBL" id="KSA00450.1"/>
    </source>
</evidence>
<dbReference type="PANTHER" id="PTHR31315">
    <property type="entry name" value="PROTEIN SIP5"/>
    <property type="match status" value="1"/>
</dbReference>
<feature type="compositionally biased region" description="Polar residues" evidence="2">
    <location>
        <begin position="23"/>
        <end position="37"/>
    </location>
</feature>
<accession>A0A0V1PWB1</accession>
<feature type="region of interest" description="Disordered" evidence="2">
    <location>
        <begin position="330"/>
        <end position="358"/>
    </location>
</feature>
<dbReference type="InterPro" id="IPR039301">
    <property type="entry name" value="Sip5/DA2"/>
</dbReference>
<feature type="compositionally biased region" description="Polar residues" evidence="2">
    <location>
        <begin position="330"/>
        <end position="345"/>
    </location>
</feature>
<dbReference type="GeneID" id="26840786"/>
<comment type="caution">
    <text evidence="3">The sequence shown here is derived from an EMBL/GenBank/DDBJ whole genome shotgun (WGS) entry which is preliminary data.</text>
</comment>
<feature type="region of interest" description="Disordered" evidence="2">
    <location>
        <begin position="401"/>
        <end position="464"/>
    </location>
</feature>
<proteinExistence type="inferred from homology"/>
<keyword evidence="4" id="KW-1185">Reference proteome</keyword>
<dbReference type="AlphaFoldDB" id="A0A0V1PWB1"/>
<feature type="region of interest" description="Disordered" evidence="2">
    <location>
        <begin position="1"/>
        <end position="37"/>
    </location>
</feature>
<dbReference type="EMBL" id="LMYN01000087">
    <property type="protein sequence ID" value="KSA00450.1"/>
    <property type="molecule type" value="Genomic_DNA"/>
</dbReference>
<protein>
    <recommendedName>
        <fullName evidence="5">Protein SIP5</fullName>
    </recommendedName>
</protein>
<evidence type="ECO:0008006" key="5">
    <source>
        <dbReference type="Google" id="ProtNLM"/>
    </source>
</evidence>
<organism evidence="3 4">
    <name type="scientific">Debaryomyces fabryi</name>
    <dbReference type="NCBI Taxonomy" id="58627"/>
    <lineage>
        <taxon>Eukaryota</taxon>
        <taxon>Fungi</taxon>
        <taxon>Dikarya</taxon>
        <taxon>Ascomycota</taxon>
        <taxon>Saccharomycotina</taxon>
        <taxon>Pichiomycetes</taxon>
        <taxon>Debaryomycetaceae</taxon>
        <taxon>Debaryomyces</taxon>
    </lineage>
</organism>
<dbReference type="PANTHER" id="PTHR31315:SF1">
    <property type="entry name" value="PROTEIN SIP5"/>
    <property type="match status" value="1"/>
</dbReference>
<dbReference type="Proteomes" id="UP000054251">
    <property type="component" value="Unassembled WGS sequence"/>
</dbReference>
<evidence type="ECO:0000256" key="2">
    <source>
        <dbReference type="SAM" id="MobiDB-lite"/>
    </source>
</evidence>
<reference evidence="3 4" key="1">
    <citation type="submission" date="2015-11" db="EMBL/GenBank/DDBJ databases">
        <title>The genome of Debaryomyces fabryi.</title>
        <authorList>
            <person name="Tafer H."/>
            <person name="Lopandic K."/>
        </authorList>
    </citation>
    <scope>NUCLEOTIDE SEQUENCE [LARGE SCALE GENOMIC DNA]</scope>
    <source>
        <strain evidence="3 4">CBS 789</strain>
    </source>
</reference>
<comment type="similarity">
    <text evidence="1">Belongs to the SIP5 family.</text>
</comment>
<feature type="compositionally biased region" description="Basic and acidic residues" evidence="2">
    <location>
        <begin position="446"/>
        <end position="464"/>
    </location>
</feature>
<dbReference type="CDD" id="cd24139">
    <property type="entry name" value="SIP5-like"/>
    <property type="match status" value="1"/>
</dbReference>